<name>A0A6G1CG16_9ORYZ</name>
<sequence length="349" mass="35724">MGGLDLWEMLSNAAQRQPRRIGWTAWGDARSAAIPARCPPRPVAADGRGEGTSTRVRGRGEEGTTHGGVGGGGAEGEGAVVAPMRTADAAGRNAVAVAGGLVTHGGERVAGSVVAREEKRNDGGGGGELGTKRGLEERVALPPPKRRAVSAKRQFPPGCGRDAAVPLGRGRGRDCGVGPSDEAFAAPLADSEDGLLLKRLPSRSVLGVVEKVAVADGGASMANVQRHDVAVDVELMKSSHASNDNRVACKVGSLENGAEGAGRGKRAHSGELLGRKEELVQATHLLPKGRMVPATRRFPPGCGRDAVAPLARREEVKVGSNLEVMPVDVGGGVSKEVVATDGGQESVGE</sequence>
<feature type="region of interest" description="Disordered" evidence="1">
    <location>
        <begin position="34"/>
        <end position="77"/>
    </location>
</feature>
<evidence type="ECO:0000313" key="2">
    <source>
        <dbReference type="EMBL" id="KAF0899070.1"/>
    </source>
</evidence>
<evidence type="ECO:0000256" key="1">
    <source>
        <dbReference type="SAM" id="MobiDB-lite"/>
    </source>
</evidence>
<feature type="region of interest" description="Disordered" evidence="1">
    <location>
        <begin position="112"/>
        <end position="173"/>
    </location>
</feature>
<feature type="compositionally biased region" description="Basic and acidic residues" evidence="1">
    <location>
        <begin position="130"/>
        <end position="139"/>
    </location>
</feature>
<keyword evidence="3" id="KW-1185">Reference proteome</keyword>
<comment type="caution">
    <text evidence="2">The sequence shown here is derived from an EMBL/GenBank/DDBJ whole genome shotgun (WGS) entry which is preliminary data.</text>
</comment>
<accession>A0A6G1CG16</accession>
<proteinExistence type="predicted"/>
<dbReference type="Proteomes" id="UP000479710">
    <property type="component" value="Unassembled WGS sequence"/>
</dbReference>
<evidence type="ECO:0000313" key="3">
    <source>
        <dbReference type="Proteomes" id="UP000479710"/>
    </source>
</evidence>
<dbReference type="AlphaFoldDB" id="A0A6G1CG16"/>
<protein>
    <submittedName>
        <fullName evidence="2">Uncharacterized protein</fullName>
    </submittedName>
</protein>
<gene>
    <name evidence="2" type="ORF">E2562_012922</name>
</gene>
<reference evidence="2 3" key="1">
    <citation type="submission" date="2019-11" db="EMBL/GenBank/DDBJ databases">
        <title>Whole genome sequence of Oryza granulata.</title>
        <authorList>
            <person name="Li W."/>
        </authorList>
    </citation>
    <scope>NUCLEOTIDE SEQUENCE [LARGE SCALE GENOMIC DNA]</scope>
    <source>
        <strain evidence="3">cv. Menghai</strain>
        <tissue evidence="2">Leaf</tissue>
    </source>
</reference>
<dbReference type="EMBL" id="SPHZ02000009">
    <property type="protein sequence ID" value="KAF0899070.1"/>
    <property type="molecule type" value="Genomic_DNA"/>
</dbReference>
<feature type="compositionally biased region" description="Gly residues" evidence="1">
    <location>
        <begin position="65"/>
        <end position="76"/>
    </location>
</feature>
<organism evidence="2 3">
    <name type="scientific">Oryza meyeriana var. granulata</name>
    <dbReference type="NCBI Taxonomy" id="110450"/>
    <lineage>
        <taxon>Eukaryota</taxon>
        <taxon>Viridiplantae</taxon>
        <taxon>Streptophyta</taxon>
        <taxon>Embryophyta</taxon>
        <taxon>Tracheophyta</taxon>
        <taxon>Spermatophyta</taxon>
        <taxon>Magnoliopsida</taxon>
        <taxon>Liliopsida</taxon>
        <taxon>Poales</taxon>
        <taxon>Poaceae</taxon>
        <taxon>BOP clade</taxon>
        <taxon>Oryzoideae</taxon>
        <taxon>Oryzeae</taxon>
        <taxon>Oryzinae</taxon>
        <taxon>Oryza</taxon>
        <taxon>Oryza meyeriana</taxon>
    </lineage>
</organism>